<keyword evidence="3 6" id="KW-0963">Cytoplasm</keyword>
<protein>
    <recommendedName>
        <fullName evidence="6">Gamma-tubulin complex component</fullName>
    </recommendedName>
</protein>
<organism evidence="9 10">
    <name type="scientific">Henosepilachna vigintioctopunctata</name>
    <dbReference type="NCBI Taxonomy" id="420089"/>
    <lineage>
        <taxon>Eukaryota</taxon>
        <taxon>Metazoa</taxon>
        <taxon>Ecdysozoa</taxon>
        <taxon>Arthropoda</taxon>
        <taxon>Hexapoda</taxon>
        <taxon>Insecta</taxon>
        <taxon>Pterygota</taxon>
        <taxon>Neoptera</taxon>
        <taxon>Endopterygota</taxon>
        <taxon>Coleoptera</taxon>
        <taxon>Polyphaga</taxon>
        <taxon>Cucujiformia</taxon>
        <taxon>Coccinelloidea</taxon>
        <taxon>Coccinellidae</taxon>
        <taxon>Epilachninae</taxon>
        <taxon>Epilachnini</taxon>
        <taxon>Henosepilachna</taxon>
    </lineage>
</organism>
<dbReference type="PANTHER" id="PTHR19302:SF27">
    <property type="entry name" value="GAMMA-TUBULIN COMPLEX COMPONENT 4"/>
    <property type="match status" value="1"/>
</dbReference>
<evidence type="ECO:0000256" key="5">
    <source>
        <dbReference type="ARBA" id="ARBA00023212"/>
    </source>
</evidence>
<dbReference type="GO" id="GO:0043015">
    <property type="term" value="F:gamma-tubulin binding"/>
    <property type="evidence" value="ECO:0007669"/>
    <property type="project" value="InterPro"/>
</dbReference>
<gene>
    <name evidence="9" type="ORF">WA026_007637</name>
</gene>
<dbReference type="GO" id="GO:0000922">
    <property type="term" value="C:spindle pole"/>
    <property type="evidence" value="ECO:0007669"/>
    <property type="project" value="InterPro"/>
</dbReference>
<evidence type="ECO:0000256" key="3">
    <source>
        <dbReference type="ARBA" id="ARBA00022490"/>
    </source>
</evidence>
<dbReference type="Proteomes" id="UP001431783">
    <property type="component" value="Unassembled WGS sequence"/>
</dbReference>
<dbReference type="InterPro" id="IPR041470">
    <property type="entry name" value="GCP_N"/>
</dbReference>
<evidence type="ECO:0000313" key="10">
    <source>
        <dbReference type="Proteomes" id="UP001431783"/>
    </source>
</evidence>
<evidence type="ECO:0000259" key="8">
    <source>
        <dbReference type="Pfam" id="PF17681"/>
    </source>
</evidence>
<dbReference type="AlphaFoldDB" id="A0AAW1U3M4"/>
<accession>A0AAW1U3M4</accession>
<evidence type="ECO:0000256" key="6">
    <source>
        <dbReference type="RuleBase" id="RU363050"/>
    </source>
</evidence>
<dbReference type="GO" id="GO:0007020">
    <property type="term" value="P:microtubule nucleation"/>
    <property type="evidence" value="ECO:0007669"/>
    <property type="project" value="InterPro"/>
</dbReference>
<dbReference type="Pfam" id="PF17681">
    <property type="entry name" value="GCP_N_terminal"/>
    <property type="match status" value="1"/>
</dbReference>
<keyword evidence="4 6" id="KW-0493">Microtubule</keyword>
<feature type="domain" description="Gamma tubulin complex component protein N-terminal" evidence="8">
    <location>
        <begin position="18"/>
        <end position="339"/>
    </location>
</feature>
<dbReference type="EMBL" id="JARQZJ010000033">
    <property type="protein sequence ID" value="KAK9875242.1"/>
    <property type="molecule type" value="Genomic_DNA"/>
</dbReference>
<dbReference type="GO" id="GO:0000930">
    <property type="term" value="C:gamma-tubulin complex"/>
    <property type="evidence" value="ECO:0007669"/>
    <property type="project" value="TreeGrafter"/>
</dbReference>
<dbReference type="Pfam" id="PF04130">
    <property type="entry name" value="GCP_C_terminal"/>
    <property type="match status" value="1"/>
</dbReference>
<dbReference type="PANTHER" id="PTHR19302">
    <property type="entry name" value="GAMMA TUBULIN COMPLEX PROTEIN"/>
    <property type="match status" value="1"/>
</dbReference>
<dbReference type="GO" id="GO:0031122">
    <property type="term" value="P:cytoplasmic microtubule organization"/>
    <property type="evidence" value="ECO:0007669"/>
    <property type="project" value="TreeGrafter"/>
</dbReference>
<dbReference type="GO" id="GO:0051321">
    <property type="term" value="P:meiotic cell cycle"/>
    <property type="evidence" value="ECO:0007669"/>
    <property type="project" value="TreeGrafter"/>
</dbReference>
<reference evidence="9 10" key="1">
    <citation type="submission" date="2023-03" db="EMBL/GenBank/DDBJ databases">
        <title>Genome insight into feeding habits of ladybird beetles.</title>
        <authorList>
            <person name="Li H.-S."/>
            <person name="Huang Y.-H."/>
            <person name="Pang H."/>
        </authorList>
    </citation>
    <scope>NUCLEOTIDE SEQUENCE [LARGE SCALE GENOMIC DNA]</scope>
    <source>
        <strain evidence="9">SYSU_2023b</strain>
        <tissue evidence="9">Whole body</tissue>
    </source>
</reference>
<dbReference type="Gene3D" id="1.20.120.1900">
    <property type="entry name" value="Gamma-tubulin complex, C-terminal domain"/>
    <property type="match status" value="1"/>
</dbReference>
<dbReference type="InterPro" id="IPR040457">
    <property type="entry name" value="GCP_C"/>
</dbReference>
<dbReference type="GO" id="GO:0000278">
    <property type="term" value="P:mitotic cell cycle"/>
    <property type="evidence" value="ECO:0007669"/>
    <property type="project" value="TreeGrafter"/>
</dbReference>
<feature type="domain" description="Gamma tubulin complex component C-terminal" evidence="7">
    <location>
        <begin position="344"/>
        <end position="646"/>
    </location>
</feature>
<keyword evidence="5 6" id="KW-0206">Cytoskeleton</keyword>
<evidence type="ECO:0000259" key="7">
    <source>
        <dbReference type="Pfam" id="PF04130"/>
    </source>
</evidence>
<proteinExistence type="inferred from homology"/>
<evidence type="ECO:0000256" key="1">
    <source>
        <dbReference type="ARBA" id="ARBA00004267"/>
    </source>
</evidence>
<evidence type="ECO:0000256" key="4">
    <source>
        <dbReference type="ARBA" id="ARBA00022701"/>
    </source>
</evidence>
<name>A0AAW1U3M4_9CUCU</name>
<dbReference type="InterPro" id="IPR042241">
    <property type="entry name" value="GCP_C_sf"/>
</dbReference>
<keyword evidence="10" id="KW-1185">Reference proteome</keyword>
<comment type="similarity">
    <text evidence="2 6">Belongs to the TUBGCP family.</text>
</comment>
<dbReference type="InterPro" id="IPR007259">
    <property type="entry name" value="GCP"/>
</dbReference>
<comment type="subcellular location">
    <subcellularLocation>
        <location evidence="1 6">Cytoplasm</location>
        <location evidence="1 6">Cytoskeleton</location>
        <location evidence="1 6">Microtubule organizing center</location>
    </subcellularLocation>
</comment>
<sequence>MIHETLFYLFNKPFLSEDEYSNLFELQEFLHPAEKRLLIKILEIPKKYHKIVAFVRALDIHIYKRKDEKIEVAEYANLPKGLYLKAFACGMQKALEPYRKEIVNLENKFLQNPQLPLTYILSVIDKYAVLFDDLYSMIDVIIIDNLCGCLLIGRLQKYLHSGNQMTSKAANIIIKTINTTFFHQLSNWIIYGELVDNYNEFFICGEDCPDPNFEYPKQLEEQSTSLISAKQIRVLRPPMVKKFFINWKMVPIFINEDIVESILFMGRIIWILSNDPKQKTDNYNQMDTRRDFWEGKEVEYSAKIENLQNEIFSDFEFAQIIEECRLRLSKFMLSLMLQEGNVKEHLQLIREYYALGRGELFQQFMTAVEVHYQDSTFDRDMVNLNFLFMESAKKLYGDKDTSYQRFELVTTEGDILTSNLWSRLELNFDIKWPLHIVFHPKAMELYKKLFSYLLRFKKTQTNLNRLWQIQVSQKQHVDRRLWTLRHNLMFMINNLHYYLQVDVIEAHFSMLEKAVLNANELEDVIRVHHEFITNLLSKTFVLDADEEHIYKNKHKLYQDPAVQLNVPSKIYRVIMALLELSDDFSMVAKNWKEELTEPEILELEDFQKRADTVIESLQFTLFNLRKKERGDHLFQLLDQLNFNQYFIKNKPNLNLTQM</sequence>
<evidence type="ECO:0000313" key="9">
    <source>
        <dbReference type="EMBL" id="KAK9875242.1"/>
    </source>
</evidence>
<dbReference type="GO" id="GO:0051225">
    <property type="term" value="P:spindle assembly"/>
    <property type="evidence" value="ECO:0007669"/>
    <property type="project" value="TreeGrafter"/>
</dbReference>
<comment type="caution">
    <text evidence="9">The sequence shown here is derived from an EMBL/GenBank/DDBJ whole genome shotgun (WGS) entry which is preliminary data.</text>
</comment>
<dbReference type="GO" id="GO:0005874">
    <property type="term" value="C:microtubule"/>
    <property type="evidence" value="ECO:0007669"/>
    <property type="project" value="UniProtKB-KW"/>
</dbReference>
<dbReference type="GO" id="GO:0051011">
    <property type="term" value="F:microtubule minus-end binding"/>
    <property type="evidence" value="ECO:0007669"/>
    <property type="project" value="TreeGrafter"/>
</dbReference>
<evidence type="ECO:0000256" key="2">
    <source>
        <dbReference type="ARBA" id="ARBA00010337"/>
    </source>
</evidence>